<gene>
    <name evidence="1" type="ORF">MSG28_009716</name>
</gene>
<organism evidence="1 2">
    <name type="scientific">Choristoneura fumiferana</name>
    <name type="common">Spruce budworm moth</name>
    <name type="synonym">Archips fumiferana</name>
    <dbReference type="NCBI Taxonomy" id="7141"/>
    <lineage>
        <taxon>Eukaryota</taxon>
        <taxon>Metazoa</taxon>
        <taxon>Ecdysozoa</taxon>
        <taxon>Arthropoda</taxon>
        <taxon>Hexapoda</taxon>
        <taxon>Insecta</taxon>
        <taxon>Pterygota</taxon>
        <taxon>Neoptera</taxon>
        <taxon>Endopterygota</taxon>
        <taxon>Lepidoptera</taxon>
        <taxon>Glossata</taxon>
        <taxon>Ditrysia</taxon>
        <taxon>Tortricoidea</taxon>
        <taxon>Tortricidae</taxon>
        <taxon>Tortricinae</taxon>
        <taxon>Choristoneura</taxon>
    </lineage>
</organism>
<reference evidence="1 2" key="1">
    <citation type="journal article" date="2022" name="Genome Biol. Evol.">
        <title>The Spruce Budworm Genome: Reconstructing the Evolutionary History of Antifreeze Proteins.</title>
        <authorList>
            <person name="Beliveau C."/>
            <person name="Gagne P."/>
            <person name="Picq S."/>
            <person name="Vernygora O."/>
            <person name="Keeling C.I."/>
            <person name="Pinkney K."/>
            <person name="Doucet D."/>
            <person name="Wen F."/>
            <person name="Johnston J.S."/>
            <person name="Maaroufi H."/>
            <person name="Boyle B."/>
            <person name="Laroche J."/>
            <person name="Dewar K."/>
            <person name="Juretic N."/>
            <person name="Blackburn G."/>
            <person name="Nisole A."/>
            <person name="Brunet B."/>
            <person name="Brandao M."/>
            <person name="Lumley L."/>
            <person name="Duan J."/>
            <person name="Quan G."/>
            <person name="Lucarotti C.J."/>
            <person name="Roe A.D."/>
            <person name="Sperling F.A.H."/>
            <person name="Levesque R.C."/>
            <person name="Cusson M."/>
        </authorList>
    </citation>
    <scope>NUCLEOTIDE SEQUENCE [LARGE SCALE GENOMIC DNA]</scope>
    <source>
        <strain evidence="1">Glfc:IPQL:Cfum</strain>
    </source>
</reference>
<evidence type="ECO:0000313" key="2">
    <source>
        <dbReference type="Proteomes" id="UP001064048"/>
    </source>
</evidence>
<name>A0ACC0JCD9_CHOFU</name>
<comment type="caution">
    <text evidence="1">The sequence shown here is derived from an EMBL/GenBank/DDBJ whole genome shotgun (WGS) entry which is preliminary data.</text>
</comment>
<dbReference type="EMBL" id="CM046116">
    <property type="protein sequence ID" value="KAI8421752.1"/>
    <property type="molecule type" value="Genomic_DNA"/>
</dbReference>
<accession>A0ACC0JCD9</accession>
<keyword evidence="2" id="KW-1185">Reference proteome</keyword>
<proteinExistence type="predicted"/>
<protein>
    <submittedName>
        <fullName evidence="1">Uncharacterized protein</fullName>
    </submittedName>
</protein>
<evidence type="ECO:0000313" key="1">
    <source>
        <dbReference type="EMBL" id="KAI8421752.1"/>
    </source>
</evidence>
<dbReference type="Proteomes" id="UP001064048">
    <property type="component" value="Chromosome 16"/>
</dbReference>
<sequence>MIKVLILAVFSKCVLTEGQFVIGGLFYEEDSDLEVALNSSASLYNFTASVRTVSRRGEVLEAGEHVCALAQEGVIGIIDGTSGRTSAHVQAICDLLDIPHVLINHNDFVNEQWLHINLNPSPAAYNMVLKKLVTIKEWTNVTLLYEKGYSLLRASSLLEMATKEMTVSVRELSGQDYRDVLIDAKMNGYVNFVVDCPSDKLKQLLTHAQQVGLMADEQSYIFLSLDLFTMDLTPYRYGGVNMTGFRIVNIDEEQKLLQDFLHEMPRESNETEYYPQTKIEGITRSLNFDDSGQRSDVTMEVVELTSAGPQVKAAPYTYLKESTEALEGNDRYEGYAIDLFQKLGDMLGFNCEFENNEVYGSYKNGKLTGMVKEIAEERADFGICDFTINAERQKAIDFSIPFMTLGIGILYKEPSKQPPAMFSFMAVFAPEVWYYMVFIQVLLGIVMIVVGRLSNKEWQNPVPCIEDPEELSNQFSFANSVWLIIGSVMQQGSEIAPIALAPRMITSIWWFFTMIMVASYVGTLVAFLTVEKNVLPFTNVKELYEHPSLKYGCKNEGSTKTFFESQPPGTMYRDMHEKMISKNWNVDDNDKGIERAENENYALFMESTSIEYYKERHCELMQIGDLLDSKSYGIGMKMGTPYKKIIDDALLKLKENGELQKLKDLWWKEKRAGKCGQQEAEKEKPLDMKNMQGVFVVLSGGCVLGLIISILDMLWGVFKRSVKYKTTFKYELVEELKFAIKFNGDIKPVKRPAKSDDTSSAEALAEAEVEGEIKDEVRSLRSALSEFEPSVRGDLWPWNDLHYKTLFTRRAWTDSHISQASC</sequence>